<name>A0A8J7RED7_9EURY</name>
<feature type="compositionally biased region" description="Low complexity" evidence="13">
    <location>
        <begin position="12"/>
        <end position="42"/>
    </location>
</feature>
<dbReference type="Pfam" id="PF08352">
    <property type="entry name" value="oligo_HPY"/>
    <property type="match status" value="1"/>
</dbReference>
<evidence type="ECO:0000256" key="2">
    <source>
        <dbReference type="ARBA" id="ARBA00022448"/>
    </source>
</evidence>
<evidence type="ECO:0000256" key="7">
    <source>
        <dbReference type="ARBA" id="ARBA00023065"/>
    </source>
</evidence>
<feature type="compositionally biased region" description="Basic and acidic residues" evidence="13">
    <location>
        <begin position="427"/>
        <end position="436"/>
    </location>
</feature>
<comment type="subunit">
    <text evidence="9">The complex is composed of two ATP-binding proteins (NikD and NikE), two transmembrane proteins (NikB and NikC) and a solute-binding protein (NikA).</text>
</comment>
<dbReference type="Proteomes" id="UP000770586">
    <property type="component" value="Unassembled WGS sequence"/>
</dbReference>
<evidence type="ECO:0000256" key="9">
    <source>
        <dbReference type="ARBA" id="ARBA00038669"/>
    </source>
</evidence>
<dbReference type="Pfam" id="PF00005">
    <property type="entry name" value="ABC_tran"/>
    <property type="match status" value="1"/>
</dbReference>
<evidence type="ECO:0000256" key="1">
    <source>
        <dbReference type="ARBA" id="ARBA00004202"/>
    </source>
</evidence>
<evidence type="ECO:0000256" key="8">
    <source>
        <dbReference type="ARBA" id="ARBA00023136"/>
    </source>
</evidence>
<feature type="region of interest" description="Disordered" evidence="13">
    <location>
        <begin position="427"/>
        <end position="455"/>
    </location>
</feature>
<reference evidence="15 16" key="1">
    <citation type="submission" date="2021-03" db="EMBL/GenBank/DDBJ databases">
        <title>Genomic Encyclopedia of Type Strains, Phase IV (KMG-IV): sequencing the most valuable type-strain genomes for metagenomic binning, comparative biology and taxonomic classification.</title>
        <authorList>
            <person name="Goeker M."/>
        </authorList>
    </citation>
    <scope>NUCLEOTIDE SEQUENCE [LARGE SCALE GENOMIC DNA]</scope>
    <source>
        <strain evidence="15 16">DSM 12287</strain>
    </source>
</reference>
<dbReference type="SUPFAM" id="SSF52540">
    <property type="entry name" value="P-loop containing nucleoside triphosphate hydrolases"/>
    <property type="match status" value="1"/>
</dbReference>
<feature type="compositionally biased region" description="Acidic residues" evidence="13">
    <location>
        <begin position="439"/>
        <end position="455"/>
    </location>
</feature>
<dbReference type="GO" id="GO:0015833">
    <property type="term" value="P:peptide transport"/>
    <property type="evidence" value="ECO:0007669"/>
    <property type="project" value="InterPro"/>
</dbReference>
<dbReference type="EMBL" id="JAGGKE010000010">
    <property type="protein sequence ID" value="MBP1902593.1"/>
    <property type="molecule type" value="Genomic_DNA"/>
</dbReference>
<dbReference type="CDD" id="cd03257">
    <property type="entry name" value="ABC_NikE_OppD_transporters"/>
    <property type="match status" value="1"/>
</dbReference>
<dbReference type="EC" id="7.2.2.11" evidence="10"/>
<dbReference type="PROSITE" id="PS50893">
    <property type="entry name" value="ABC_TRANSPORTER_2"/>
    <property type="match status" value="1"/>
</dbReference>
<keyword evidence="3" id="KW-1003">Cell membrane</keyword>
<dbReference type="PROSITE" id="PS00211">
    <property type="entry name" value="ABC_TRANSPORTER_1"/>
    <property type="match status" value="1"/>
</dbReference>
<evidence type="ECO:0000259" key="14">
    <source>
        <dbReference type="PROSITE" id="PS50893"/>
    </source>
</evidence>
<evidence type="ECO:0000256" key="11">
    <source>
        <dbReference type="ARBA" id="ARBA00044143"/>
    </source>
</evidence>
<keyword evidence="5 15" id="KW-0067">ATP-binding</keyword>
<dbReference type="InterPro" id="IPR050388">
    <property type="entry name" value="ABC_Ni/Peptide_Import"/>
</dbReference>
<evidence type="ECO:0000256" key="3">
    <source>
        <dbReference type="ARBA" id="ARBA00022475"/>
    </source>
</evidence>
<keyword evidence="2" id="KW-0813">Transport</keyword>
<dbReference type="NCBIfam" id="TIGR01727">
    <property type="entry name" value="oligo_HPY"/>
    <property type="match status" value="1"/>
</dbReference>
<dbReference type="PANTHER" id="PTHR43297">
    <property type="entry name" value="OLIGOPEPTIDE TRANSPORT ATP-BINDING PROTEIN APPD"/>
    <property type="match status" value="1"/>
</dbReference>
<dbReference type="InterPro" id="IPR017871">
    <property type="entry name" value="ABC_transporter-like_CS"/>
</dbReference>
<dbReference type="InterPro" id="IPR027417">
    <property type="entry name" value="P-loop_NTPase"/>
</dbReference>
<evidence type="ECO:0000256" key="4">
    <source>
        <dbReference type="ARBA" id="ARBA00022741"/>
    </source>
</evidence>
<dbReference type="RefSeq" id="WP_245203327.1">
    <property type="nucleotide sequence ID" value="NZ_BAAADX010000004.1"/>
</dbReference>
<evidence type="ECO:0000256" key="12">
    <source>
        <dbReference type="ARBA" id="ARBA00048610"/>
    </source>
</evidence>
<feature type="domain" description="ABC transporter" evidence="14">
    <location>
        <begin position="53"/>
        <end position="352"/>
    </location>
</feature>
<evidence type="ECO:0000313" key="16">
    <source>
        <dbReference type="Proteomes" id="UP000770586"/>
    </source>
</evidence>
<feature type="region of interest" description="Disordered" evidence="13">
    <location>
        <begin position="1"/>
        <end position="49"/>
    </location>
</feature>
<dbReference type="GO" id="GO:0005886">
    <property type="term" value="C:plasma membrane"/>
    <property type="evidence" value="ECO:0007669"/>
    <property type="project" value="UniProtKB-SubCell"/>
</dbReference>
<keyword evidence="6" id="KW-1278">Translocase</keyword>
<dbReference type="AlphaFoldDB" id="A0A8J7RED7"/>
<keyword evidence="8" id="KW-0472">Membrane</keyword>
<comment type="caution">
    <text evidence="15">The sequence shown here is derived from an EMBL/GenBank/DDBJ whole genome shotgun (WGS) entry which is preliminary data.</text>
</comment>
<organism evidence="15 16">
    <name type="scientific">Halorubrum trapanicum</name>
    <dbReference type="NCBI Taxonomy" id="29284"/>
    <lineage>
        <taxon>Archaea</taxon>
        <taxon>Methanobacteriati</taxon>
        <taxon>Methanobacteriota</taxon>
        <taxon>Stenosarchaea group</taxon>
        <taxon>Halobacteria</taxon>
        <taxon>Halobacteriales</taxon>
        <taxon>Haloferacaceae</taxon>
        <taxon>Halorubrum</taxon>
    </lineage>
</organism>
<proteinExistence type="predicted"/>
<dbReference type="GO" id="GO:0005524">
    <property type="term" value="F:ATP binding"/>
    <property type="evidence" value="ECO:0007669"/>
    <property type="project" value="UniProtKB-KW"/>
</dbReference>
<accession>A0A8J7RED7</accession>
<dbReference type="SMART" id="SM00382">
    <property type="entry name" value="AAA"/>
    <property type="match status" value="1"/>
</dbReference>
<gene>
    <name evidence="15" type="ORF">J2744_002286</name>
</gene>
<keyword evidence="4" id="KW-0547">Nucleotide-binding</keyword>
<evidence type="ECO:0000313" key="15">
    <source>
        <dbReference type="EMBL" id="MBP1902593.1"/>
    </source>
</evidence>
<dbReference type="PANTHER" id="PTHR43297:SF13">
    <property type="entry name" value="NICKEL ABC TRANSPORTER, ATP-BINDING PROTEIN"/>
    <property type="match status" value="1"/>
</dbReference>
<dbReference type="Gene3D" id="3.40.50.300">
    <property type="entry name" value="P-loop containing nucleotide triphosphate hydrolases"/>
    <property type="match status" value="1"/>
</dbReference>
<dbReference type="InterPro" id="IPR003593">
    <property type="entry name" value="AAA+_ATPase"/>
</dbReference>
<evidence type="ECO:0000256" key="13">
    <source>
        <dbReference type="SAM" id="MobiDB-lite"/>
    </source>
</evidence>
<comment type="subcellular location">
    <subcellularLocation>
        <location evidence="1">Cell membrane</location>
        <topology evidence="1">Peripheral membrane protein</topology>
    </subcellularLocation>
</comment>
<keyword evidence="16" id="KW-1185">Reference proteome</keyword>
<keyword evidence="7" id="KW-0406">Ion transport</keyword>
<evidence type="ECO:0000256" key="6">
    <source>
        <dbReference type="ARBA" id="ARBA00022967"/>
    </source>
</evidence>
<comment type="catalytic activity">
    <reaction evidence="12">
        <text>Ni(2+)(out) + ATP + H2O = Ni(2+)(in) + ADP + phosphate + H(+)</text>
        <dbReference type="Rhea" id="RHEA:15557"/>
        <dbReference type="ChEBI" id="CHEBI:15377"/>
        <dbReference type="ChEBI" id="CHEBI:15378"/>
        <dbReference type="ChEBI" id="CHEBI:30616"/>
        <dbReference type="ChEBI" id="CHEBI:43474"/>
        <dbReference type="ChEBI" id="CHEBI:49786"/>
        <dbReference type="ChEBI" id="CHEBI:456216"/>
        <dbReference type="EC" id="7.2.2.11"/>
    </reaction>
    <physiologicalReaction direction="left-to-right" evidence="12">
        <dbReference type="Rhea" id="RHEA:15558"/>
    </physiologicalReaction>
</comment>
<sequence length="455" mass="48393">MSDAERTGGAPTGSDASESAAATDGGASDAAATDTRAAGDAAPSGTPAVDDVLSVRDLSTRFFTEEGQINAVESVSFDLREDEILGVVGESGSGKSVTALSLVDLVETPGRITAGEVWYRDADLADEFRDTDAVRVDGDHVDLRTVPPSVRRSLRGPSFSVIFQDPMSSFNPSITVGEQIAEAVEVQRRARANPRSTRSRTQGYGLGQYLLDGIVPGRDYTSEESMDRAVELLGQVGIPDPEERVDEYPGQFSGGMLQRAMIAQALAGEPDVLIADEPTTALDVTIQAQILNLLKEIQAERGMSIVLITHDLGVIAEMCDRVCVMYAGEIVERGTLESVFEDTVHPYTRGLLGSIPDVDDPRARLEPIAGNVPSLIDAEMDDRCYFADRCPKAMEACLDRPPEVTVDAAADHGAKCVLADREYDPARALPDDHFGETGDAADPDDAAATDGGDGE</sequence>
<protein>
    <recommendedName>
        <fullName evidence="11">Nickel import system ATP-binding protein NikD</fullName>
        <ecNumber evidence="10">7.2.2.11</ecNumber>
    </recommendedName>
</protein>
<dbReference type="GO" id="GO:0016887">
    <property type="term" value="F:ATP hydrolysis activity"/>
    <property type="evidence" value="ECO:0007669"/>
    <property type="project" value="InterPro"/>
</dbReference>
<dbReference type="InterPro" id="IPR003439">
    <property type="entry name" value="ABC_transporter-like_ATP-bd"/>
</dbReference>
<evidence type="ECO:0000256" key="10">
    <source>
        <dbReference type="ARBA" id="ARBA00039098"/>
    </source>
</evidence>
<dbReference type="GO" id="GO:0015413">
    <property type="term" value="F:ABC-type nickel transporter activity"/>
    <property type="evidence" value="ECO:0007669"/>
    <property type="project" value="UniProtKB-EC"/>
</dbReference>
<evidence type="ECO:0000256" key="5">
    <source>
        <dbReference type="ARBA" id="ARBA00022840"/>
    </source>
</evidence>
<dbReference type="InterPro" id="IPR013563">
    <property type="entry name" value="Oligopep_ABC_C"/>
</dbReference>